<dbReference type="AlphaFoldDB" id="A0A0S8JWE6"/>
<protein>
    <submittedName>
        <fullName evidence="1">Uncharacterized protein</fullName>
    </submittedName>
</protein>
<dbReference type="Proteomes" id="UP000050975">
    <property type="component" value="Unassembled WGS sequence"/>
</dbReference>
<accession>A0A0S8JWE6</accession>
<name>A0A0S8JWE6_UNCW3</name>
<dbReference type="EMBL" id="LJVE01000084">
    <property type="protein sequence ID" value="KPL13794.1"/>
    <property type="molecule type" value="Genomic_DNA"/>
</dbReference>
<evidence type="ECO:0000313" key="1">
    <source>
        <dbReference type="EMBL" id="KPL13794.1"/>
    </source>
</evidence>
<sequence length="173" mass="19468">MNFLLAIIITCGLDVYFLKDSPDLLVRVVPEYQIEQLTLHYSFAGTLWGSMTVEQEGAFFDAVIKTPLDARIVGLYAIYYDGTVDNDDGQPYMYELSIYPRMLMPFSITDLEVVIAQARRKIATNTHVDEAIALLEYADGILKDLPVIPDSPGEVKRDVMQTEVDKLKAQVGR</sequence>
<gene>
    <name evidence="1" type="ORF">AMJ74_04600</name>
</gene>
<reference evidence="1 2" key="1">
    <citation type="journal article" date="2015" name="Microbiome">
        <title>Genomic resolution of linkages in carbon, nitrogen, and sulfur cycling among widespread estuary sediment bacteria.</title>
        <authorList>
            <person name="Baker B.J."/>
            <person name="Lazar C.S."/>
            <person name="Teske A.P."/>
            <person name="Dick G.J."/>
        </authorList>
    </citation>
    <scope>NUCLEOTIDE SEQUENCE [LARGE SCALE GENOMIC DNA]</scope>
    <source>
        <strain evidence="1">SM1_77</strain>
    </source>
</reference>
<proteinExistence type="predicted"/>
<organism evidence="1 2">
    <name type="scientific">candidate division WOR_3 bacterium SM1_77</name>
    <dbReference type="NCBI Taxonomy" id="1703778"/>
    <lineage>
        <taxon>Bacteria</taxon>
        <taxon>Bacteria division WOR-3</taxon>
    </lineage>
</organism>
<comment type="caution">
    <text evidence="1">The sequence shown here is derived from an EMBL/GenBank/DDBJ whole genome shotgun (WGS) entry which is preliminary data.</text>
</comment>
<evidence type="ECO:0000313" key="2">
    <source>
        <dbReference type="Proteomes" id="UP000050975"/>
    </source>
</evidence>